<accession>A0ABY5TP67</accession>
<proteinExistence type="predicted"/>
<evidence type="ECO:0000313" key="1">
    <source>
        <dbReference type="EMBL" id="UVW35628.1"/>
    </source>
</evidence>
<protein>
    <submittedName>
        <fullName evidence="1">DUF1289 domain-containing protein</fullName>
    </submittedName>
</protein>
<reference evidence="1" key="1">
    <citation type="submission" date="2022-08" db="EMBL/GenBank/DDBJ databases">
        <title>Catabolic pathway analysis in culturable SAR92 clade bacteria reveals their overlooked roles in DMSP degradation in coastal seas.</title>
        <authorList>
            <person name="He X."/>
            <person name="Zhang X."/>
            <person name="Zhang Y."/>
        </authorList>
    </citation>
    <scope>NUCLEOTIDE SEQUENCE</scope>
    <source>
        <strain evidence="1">H455</strain>
    </source>
</reference>
<name>A0ABY5TP67_9GAMM</name>
<dbReference type="Pfam" id="PF06945">
    <property type="entry name" value="DUF1289"/>
    <property type="match status" value="1"/>
</dbReference>
<dbReference type="EMBL" id="CP103416">
    <property type="protein sequence ID" value="UVW35628.1"/>
    <property type="molecule type" value="Genomic_DNA"/>
</dbReference>
<evidence type="ECO:0000313" key="2">
    <source>
        <dbReference type="Proteomes" id="UP001059934"/>
    </source>
</evidence>
<dbReference type="PANTHER" id="PTHR35175:SF2">
    <property type="entry name" value="DUF1289 DOMAIN-CONTAINING PROTEIN"/>
    <property type="match status" value="1"/>
</dbReference>
<keyword evidence="2" id="KW-1185">Reference proteome</keyword>
<dbReference type="Proteomes" id="UP001059934">
    <property type="component" value="Chromosome"/>
</dbReference>
<dbReference type="PANTHER" id="PTHR35175">
    <property type="entry name" value="DUF1289 DOMAIN-CONTAINING PROTEIN"/>
    <property type="match status" value="1"/>
</dbReference>
<dbReference type="InterPro" id="IPR010710">
    <property type="entry name" value="DUF1289"/>
</dbReference>
<organism evidence="1 2">
    <name type="scientific">SAR92 clade bacterium H455</name>
    <dbReference type="NCBI Taxonomy" id="2974818"/>
    <lineage>
        <taxon>Bacteria</taxon>
        <taxon>Pseudomonadati</taxon>
        <taxon>Pseudomonadota</taxon>
        <taxon>Gammaproteobacteria</taxon>
        <taxon>Cellvibrionales</taxon>
        <taxon>Porticoccaceae</taxon>
        <taxon>SAR92 clade</taxon>
    </lineage>
</organism>
<sequence>MSDKPVKSPCNSVCSLNDEDVCMGCYRTSEEIRIWPVLSNDQRRDVVIACGERNRKVNPFY</sequence>
<gene>
    <name evidence="1" type="ORF">NYF23_03205</name>
</gene>